<dbReference type="SMART" id="SM01021">
    <property type="entry name" value="Bac_rhodopsin"/>
    <property type="match status" value="1"/>
</dbReference>
<dbReference type="InterPro" id="IPR018229">
    <property type="entry name" value="Rhodopsin_retinal_BS"/>
</dbReference>
<dbReference type="OrthoDB" id="10261467at2759"/>
<keyword evidence="10" id="KW-0675">Receptor</keyword>
<keyword evidence="7 11" id="KW-1133">Transmembrane helix</keyword>
<dbReference type="PRINTS" id="PR00251">
    <property type="entry name" value="BACTRLOPSIN"/>
</dbReference>
<keyword evidence="4" id="KW-0716">Sensory transduction</keyword>
<proteinExistence type="inferred from homology"/>
<dbReference type="Gene3D" id="1.20.1070.10">
    <property type="entry name" value="Rhodopsin 7-helix transmembrane proteins"/>
    <property type="match status" value="2"/>
</dbReference>
<feature type="transmembrane region" description="Helical" evidence="11">
    <location>
        <begin position="84"/>
        <end position="102"/>
    </location>
</feature>
<feature type="transmembrane region" description="Helical" evidence="11">
    <location>
        <begin position="53"/>
        <end position="77"/>
    </location>
</feature>
<dbReference type="EMBL" id="KQ030519">
    <property type="protein sequence ID" value="KJZ75184.1"/>
    <property type="molecule type" value="Genomic_DNA"/>
</dbReference>
<evidence type="ECO:0000256" key="7">
    <source>
        <dbReference type="ARBA" id="ARBA00022989"/>
    </source>
</evidence>
<evidence type="ECO:0000256" key="5">
    <source>
        <dbReference type="ARBA" id="ARBA00022692"/>
    </source>
</evidence>
<feature type="transmembrane region" description="Helical" evidence="11">
    <location>
        <begin position="129"/>
        <end position="149"/>
    </location>
</feature>
<comment type="similarity">
    <text evidence="2">Belongs to the archaeal/bacterial/fungal opsin family.</text>
</comment>
<dbReference type="InterPro" id="IPR001425">
    <property type="entry name" value="Arc/bac/fun_rhodopsins"/>
</dbReference>
<keyword evidence="6" id="KW-0681">Retinal protein</keyword>
<feature type="transmembrane region" description="Helical" evidence="11">
    <location>
        <begin position="12"/>
        <end position="33"/>
    </location>
</feature>
<dbReference type="GO" id="GO:0005216">
    <property type="term" value="F:monoatomic ion channel activity"/>
    <property type="evidence" value="ECO:0007669"/>
    <property type="project" value="InterPro"/>
</dbReference>
<keyword evidence="13" id="KW-1185">Reference proteome</keyword>
<keyword evidence="8" id="KW-0157">Chromophore</keyword>
<dbReference type="GO" id="GO:0007602">
    <property type="term" value="P:phototransduction"/>
    <property type="evidence" value="ECO:0007669"/>
    <property type="project" value="UniProtKB-KW"/>
</dbReference>
<evidence type="ECO:0000256" key="9">
    <source>
        <dbReference type="ARBA" id="ARBA00023136"/>
    </source>
</evidence>
<reference evidence="12 13" key="1">
    <citation type="journal article" date="2014" name="Genome Biol. Evol.">
        <title>Comparative genomics and transcriptomics analyses reveal divergent lifestyle features of nematode endoparasitic fungus Hirsutella minnesotensis.</title>
        <authorList>
            <person name="Lai Y."/>
            <person name="Liu K."/>
            <person name="Zhang X."/>
            <person name="Zhang X."/>
            <person name="Li K."/>
            <person name="Wang N."/>
            <person name="Shu C."/>
            <person name="Wu Y."/>
            <person name="Wang C."/>
            <person name="Bushley K.E."/>
            <person name="Xiang M."/>
            <person name="Liu X."/>
        </authorList>
    </citation>
    <scope>NUCLEOTIDE SEQUENCE [LARGE SCALE GENOMIC DNA]</scope>
    <source>
        <strain evidence="12 13">3608</strain>
    </source>
</reference>
<dbReference type="Proteomes" id="UP000054481">
    <property type="component" value="Unassembled WGS sequence"/>
</dbReference>
<dbReference type="PROSITE" id="PS00327">
    <property type="entry name" value="BACTERIAL_OPSIN_RET"/>
    <property type="match status" value="1"/>
</dbReference>
<accession>A0A0F8A5E4</accession>
<keyword evidence="9 11" id="KW-0472">Membrane</keyword>
<dbReference type="PANTHER" id="PTHR28286:SF1">
    <property type="entry name" value="30 KDA HEAT SHOCK PROTEIN-RELATED"/>
    <property type="match status" value="1"/>
</dbReference>
<evidence type="ECO:0000256" key="10">
    <source>
        <dbReference type="ARBA" id="ARBA00023170"/>
    </source>
</evidence>
<name>A0A0F8A5E4_9HYPO</name>
<evidence type="ECO:0000256" key="1">
    <source>
        <dbReference type="ARBA" id="ARBA00004141"/>
    </source>
</evidence>
<evidence type="ECO:0000256" key="8">
    <source>
        <dbReference type="ARBA" id="ARBA00022991"/>
    </source>
</evidence>
<dbReference type="AlphaFoldDB" id="A0A0F8A5E4"/>
<keyword evidence="5 11" id="KW-0812">Transmembrane</keyword>
<keyword evidence="3" id="KW-0600">Photoreceptor protein</keyword>
<evidence type="ECO:0000256" key="3">
    <source>
        <dbReference type="ARBA" id="ARBA00022543"/>
    </source>
</evidence>
<dbReference type="SUPFAM" id="SSF81321">
    <property type="entry name" value="Family A G protein-coupled receptor-like"/>
    <property type="match status" value="1"/>
</dbReference>
<protein>
    <submittedName>
        <fullName evidence="12">Uncharacterized protein</fullName>
    </submittedName>
</protein>
<evidence type="ECO:0000256" key="6">
    <source>
        <dbReference type="ARBA" id="ARBA00022925"/>
    </source>
</evidence>
<dbReference type="GO" id="GO:0005886">
    <property type="term" value="C:plasma membrane"/>
    <property type="evidence" value="ECO:0007669"/>
    <property type="project" value="TreeGrafter"/>
</dbReference>
<evidence type="ECO:0000256" key="11">
    <source>
        <dbReference type="SAM" id="Phobius"/>
    </source>
</evidence>
<dbReference type="Pfam" id="PF01036">
    <property type="entry name" value="Bac_rhodopsin"/>
    <property type="match status" value="1"/>
</dbReference>
<evidence type="ECO:0000256" key="4">
    <source>
        <dbReference type="ARBA" id="ARBA00022606"/>
    </source>
</evidence>
<comment type="subcellular location">
    <subcellularLocation>
        <location evidence="1">Membrane</location>
        <topology evidence="1">Multi-pass membrane protein</topology>
    </subcellularLocation>
</comment>
<dbReference type="GO" id="GO:0005783">
    <property type="term" value="C:endoplasmic reticulum"/>
    <property type="evidence" value="ECO:0007669"/>
    <property type="project" value="TreeGrafter"/>
</dbReference>
<organism evidence="12 13">
    <name type="scientific">Hirsutella minnesotensis 3608</name>
    <dbReference type="NCBI Taxonomy" id="1043627"/>
    <lineage>
        <taxon>Eukaryota</taxon>
        <taxon>Fungi</taxon>
        <taxon>Dikarya</taxon>
        <taxon>Ascomycota</taxon>
        <taxon>Pezizomycotina</taxon>
        <taxon>Sordariomycetes</taxon>
        <taxon>Hypocreomycetidae</taxon>
        <taxon>Hypocreales</taxon>
        <taxon>Ophiocordycipitaceae</taxon>
        <taxon>Hirsutella</taxon>
    </lineage>
</organism>
<evidence type="ECO:0000256" key="2">
    <source>
        <dbReference type="ARBA" id="ARBA00008130"/>
    </source>
</evidence>
<dbReference type="GO" id="GO:0009881">
    <property type="term" value="F:photoreceptor activity"/>
    <property type="evidence" value="ECO:0007669"/>
    <property type="project" value="UniProtKB-KW"/>
</dbReference>
<evidence type="ECO:0000313" key="13">
    <source>
        <dbReference type="Proteomes" id="UP000054481"/>
    </source>
</evidence>
<gene>
    <name evidence="12" type="ORF">HIM_05378</name>
</gene>
<dbReference type="PANTHER" id="PTHR28286">
    <property type="match status" value="1"/>
</dbReference>
<sequence length="195" mass="21095">MLMFTATPARSFTYDILIGMIVPMSQIAVNSPLHARFITTPLLLLDILLTADLPWPTILYTILLDEIMIITGLVGALVKSSYKWGYFAFGSAAFLAVVWNLVFTGRKHANFLGSDIGRGGNVIHPDPEVVFYGVLDILAKPVFGAILLFGHRNIAPARLGLHIRDYDVLPANGVNKTDNHQGTAATTGTATEATA</sequence>
<evidence type="ECO:0000313" key="12">
    <source>
        <dbReference type="EMBL" id="KJZ75184.1"/>
    </source>
</evidence>